<proteinExistence type="predicted"/>
<dbReference type="EMBL" id="JASSZA010000021">
    <property type="protein sequence ID" value="KAK2085581.1"/>
    <property type="molecule type" value="Genomic_DNA"/>
</dbReference>
<protein>
    <submittedName>
        <fullName evidence="2">Uncharacterized protein</fullName>
    </submittedName>
</protein>
<feature type="region of interest" description="Disordered" evidence="1">
    <location>
        <begin position="25"/>
        <end position="84"/>
    </location>
</feature>
<evidence type="ECO:0000313" key="3">
    <source>
        <dbReference type="Proteomes" id="UP001266305"/>
    </source>
</evidence>
<name>A0ABQ9TLM5_SAGOE</name>
<organism evidence="2 3">
    <name type="scientific">Saguinus oedipus</name>
    <name type="common">Cotton-top tamarin</name>
    <name type="synonym">Oedipomidas oedipus</name>
    <dbReference type="NCBI Taxonomy" id="9490"/>
    <lineage>
        <taxon>Eukaryota</taxon>
        <taxon>Metazoa</taxon>
        <taxon>Chordata</taxon>
        <taxon>Craniata</taxon>
        <taxon>Vertebrata</taxon>
        <taxon>Euteleostomi</taxon>
        <taxon>Mammalia</taxon>
        <taxon>Eutheria</taxon>
        <taxon>Euarchontoglires</taxon>
        <taxon>Primates</taxon>
        <taxon>Haplorrhini</taxon>
        <taxon>Platyrrhini</taxon>
        <taxon>Cebidae</taxon>
        <taxon>Callitrichinae</taxon>
        <taxon>Saguinus</taxon>
    </lineage>
</organism>
<keyword evidence="3" id="KW-1185">Reference proteome</keyword>
<sequence length="106" mass="10707">MGNFMGVDPAPAICSEAKSLCQGLQDPLVRPHGPGRPLRGIGGTEPSPRSGLRAPTASPAAWQLRAAGPPLGQETGAHGPSGVWAVPSWPGLGLEPAPGNLCEVKS</sequence>
<accession>A0ABQ9TLM5</accession>
<dbReference type="Proteomes" id="UP001266305">
    <property type="component" value="Unassembled WGS sequence"/>
</dbReference>
<reference evidence="2 3" key="1">
    <citation type="submission" date="2023-05" db="EMBL/GenBank/DDBJ databases">
        <title>B98-5 Cell Line De Novo Hybrid Assembly: An Optical Mapping Approach.</title>
        <authorList>
            <person name="Kananen K."/>
            <person name="Auerbach J.A."/>
            <person name="Kautto E."/>
            <person name="Blachly J.S."/>
        </authorList>
    </citation>
    <scope>NUCLEOTIDE SEQUENCE [LARGE SCALE GENOMIC DNA]</scope>
    <source>
        <strain evidence="2">B95-8</strain>
        <tissue evidence="2">Cell line</tissue>
    </source>
</reference>
<gene>
    <name evidence="2" type="ORF">P7K49_036881</name>
</gene>
<evidence type="ECO:0000256" key="1">
    <source>
        <dbReference type="SAM" id="MobiDB-lite"/>
    </source>
</evidence>
<comment type="caution">
    <text evidence="2">The sequence shown here is derived from an EMBL/GenBank/DDBJ whole genome shotgun (WGS) entry which is preliminary data.</text>
</comment>
<evidence type="ECO:0000313" key="2">
    <source>
        <dbReference type="EMBL" id="KAK2085581.1"/>
    </source>
</evidence>